<dbReference type="AlphaFoldDB" id="A0A9D4CT43"/>
<evidence type="ECO:0000313" key="1">
    <source>
        <dbReference type="EMBL" id="KAH3731205.1"/>
    </source>
</evidence>
<keyword evidence="2" id="KW-1185">Reference proteome</keyword>
<reference evidence="1" key="1">
    <citation type="journal article" date="2019" name="bioRxiv">
        <title>The Genome of the Zebra Mussel, Dreissena polymorpha: A Resource for Invasive Species Research.</title>
        <authorList>
            <person name="McCartney M.A."/>
            <person name="Auch B."/>
            <person name="Kono T."/>
            <person name="Mallez S."/>
            <person name="Zhang Y."/>
            <person name="Obille A."/>
            <person name="Becker A."/>
            <person name="Abrahante J.E."/>
            <person name="Garbe J."/>
            <person name="Badalamenti J.P."/>
            <person name="Herman A."/>
            <person name="Mangelson H."/>
            <person name="Liachko I."/>
            <person name="Sullivan S."/>
            <person name="Sone E.D."/>
            <person name="Koren S."/>
            <person name="Silverstein K.A.T."/>
            <person name="Beckman K.B."/>
            <person name="Gohl D.M."/>
        </authorList>
    </citation>
    <scope>NUCLEOTIDE SEQUENCE</scope>
    <source>
        <strain evidence="1">Duluth1</strain>
        <tissue evidence="1">Whole animal</tissue>
    </source>
</reference>
<dbReference type="Proteomes" id="UP000828390">
    <property type="component" value="Unassembled WGS sequence"/>
</dbReference>
<evidence type="ECO:0000313" key="2">
    <source>
        <dbReference type="Proteomes" id="UP000828390"/>
    </source>
</evidence>
<organism evidence="1 2">
    <name type="scientific">Dreissena polymorpha</name>
    <name type="common">Zebra mussel</name>
    <name type="synonym">Mytilus polymorpha</name>
    <dbReference type="NCBI Taxonomy" id="45954"/>
    <lineage>
        <taxon>Eukaryota</taxon>
        <taxon>Metazoa</taxon>
        <taxon>Spiralia</taxon>
        <taxon>Lophotrochozoa</taxon>
        <taxon>Mollusca</taxon>
        <taxon>Bivalvia</taxon>
        <taxon>Autobranchia</taxon>
        <taxon>Heteroconchia</taxon>
        <taxon>Euheterodonta</taxon>
        <taxon>Imparidentia</taxon>
        <taxon>Neoheterodontei</taxon>
        <taxon>Myida</taxon>
        <taxon>Dreissenoidea</taxon>
        <taxon>Dreissenidae</taxon>
        <taxon>Dreissena</taxon>
    </lineage>
</organism>
<name>A0A9D4CT43_DREPO</name>
<protein>
    <submittedName>
        <fullName evidence="1">Uncharacterized protein</fullName>
    </submittedName>
</protein>
<reference evidence="1" key="2">
    <citation type="submission" date="2020-11" db="EMBL/GenBank/DDBJ databases">
        <authorList>
            <person name="McCartney M.A."/>
            <person name="Auch B."/>
            <person name="Kono T."/>
            <person name="Mallez S."/>
            <person name="Becker A."/>
            <person name="Gohl D.M."/>
            <person name="Silverstein K.A.T."/>
            <person name="Koren S."/>
            <person name="Bechman K.B."/>
            <person name="Herman A."/>
            <person name="Abrahante J.E."/>
            <person name="Garbe J."/>
        </authorList>
    </citation>
    <scope>NUCLEOTIDE SEQUENCE</scope>
    <source>
        <strain evidence="1">Duluth1</strain>
        <tissue evidence="1">Whole animal</tissue>
    </source>
</reference>
<gene>
    <name evidence="1" type="ORF">DPMN_057213</name>
</gene>
<comment type="caution">
    <text evidence="1">The sequence shown here is derived from an EMBL/GenBank/DDBJ whole genome shotgun (WGS) entry which is preliminary data.</text>
</comment>
<dbReference type="EMBL" id="JAIWYP010000012">
    <property type="protein sequence ID" value="KAH3731205.1"/>
    <property type="molecule type" value="Genomic_DNA"/>
</dbReference>
<proteinExistence type="predicted"/>
<sequence>MTSPRYSQPWVNKKIRRLSNKKKRAHMKACKSNDTQYIEYYNQLRKSSKYKCKRAYNSYVNNLTTDDHGKKLYSFIKSKL</sequence>
<accession>A0A9D4CT43</accession>